<evidence type="ECO:0000313" key="2">
    <source>
        <dbReference type="EMBL" id="RIJ37800.1"/>
    </source>
</evidence>
<dbReference type="SUPFAM" id="SSF55729">
    <property type="entry name" value="Acyl-CoA N-acyltransferases (Nat)"/>
    <property type="match status" value="1"/>
</dbReference>
<reference evidence="3" key="1">
    <citation type="submission" date="2018-08" db="EMBL/GenBank/DDBJ databases">
        <title>Mucilaginibacter sp. MYSH2.</title>
        <authorList>
            <person name="Seo T."/>
        </authorList>
    </citation>
    <scope>NUCLEOTIDE SEQUENCE [LARGE SCALE GENOMIC DNA]</scope>
    <source>
        <strain evidence="3">KIRAN</strain>
    </source>
</reference>
<dbReference type="GO" id="GO:0016740">
    <property type="term" value="F:transferase activity"/>
    <property type="evidence" value="ECO:0007669"/>
    <property type="project" value="UniProtKB-KW"/>
</dbReference>
<evidence type="ECO:0000313" key="3">
    <source>
        <dbReference type="Proteomes" id="UP000266005"/>
    </source>
</evidence>
<proteinExistence type="predicted"/>
<dbReference type="Proteomes" id="UP000266005">
    <property type="component" value="Unassembled WGS sequence"/>
</dbReference>
<sequence length="338" mass="38764">MRKKYNAVPHLLHHNQIDKTAWDVCVHNLAQRQVYALSWYLDIVSPGWQALVMKGETGEYVAVMPLPVRKKYGISYLQQPLFCQQLGLYTTCTLSDSQLGTFLELIQAKFGYTAGYAFSTDNTLVLNQISGGQDWGKLYTHHLSLQLPYPQIWQGYTRDRKYNLNKARRANLKLINSQDIEPLISLFRENIAHKVYGGVAEQAYIMLRRLFTACLEKGIAQLMYATTETGNILAGGLFVYYGGHIIYLFNAADAKGRQLNARTLILDNVIQRNAETSMVLDFESPMIESIAGFYKSFGSEAIPFYEWRYNRLPLPIRLLKQARQKILTYSLNNKTKYK</sequence>
<protein>
    <submittedName>
        <fullName evidence="2">GNAT family N-acetyltransferase</fullName>
    </submittedName>
</protein>
<organism evidence="2 3">
    <name type="scientific">Pontibacter oryzae</name>
    <dbReference type="NCBI Taxonomy" id="2304593"/>
    <lineage>
        <taxon>Bacteria</taxon>
        <taxon>Pseudomonadati</taxon>
        <taxon>Bacteroidota</taxon>
        <taxon>Cytophagia</taxon>
        <taxon>Cytophagales</taxon>
        <taxon>Hymenobacteraceae</taxon>
        <taxon>Pontibacter</taxon>
    </lineage>
</organism>
<dbReference type="AlphaFoldDB" id="A0A399S132"/>
<feature type="domain" description="BioF2-like acetyltransferase" evidence="1">
    <location>
        <begin position="160"/>
        <end position="278"/>
    </location>
</feature>
<keyword evidence="3" id="KW-1185">Reference proteome</keyword>
<accession>A0A399S132</accession>
<comment type="caution">
    <text evidence="2">The sequence shown here is derived from an EMBL/GenBank/DDBJ whole genome shotgun (WGS) entry which is preliminary data.</text>
</comment>
<evidence type="ECO:0000259" key="1">
    <source>
        <dbReference type="Pfam" id="PF13480"/>
    </source>
</evidence>
<dbReference type="InterPro" id="IPR016181">
    <property type="entry name" value="Acyl_CoA_acyltransferase"/>
</dbReference>
<dbReference type="Gene3D" id="3.40.630.30">
    <property type="match status" value="1"/>
</dbReference>
<gene>
    <name evidence="2" type="ORF">D1627_11955</name>
</gene>
<name>A0A399S132_9BACT</name>
<keyword evidence="2" id="KW-0808">Transferase</keyword>
<dbReference type="InterPro" id="IPR038740">
    <property type="entry name" value="BioF2-like_GNAT_dom"/>
</dbReference>
<dbReference type="Pfam" id="PF13480">
    <property type="entry name" value="Acetyltransf_6"/>
    <property type="match status" value="1"/>
</dbReference>
<dbReference type="EMBL" id="QWGE01000003">
    <property type="protein sequence ID" value="RIJ37800.1"/>
    <property type="molecule type" value="Genomic_DNA"/>
</dbReference>